<reference evidence="1" key="1">
    <citation type="submission" date="2023-06" db="EMBL/GenBank/DDBJ databases">
        <authorList>
            <person name="Kurt Z."/>
        </authorList>
    </citation>
    <scope>NUCLEOTIDE SEQUENCE</scope>
</reference>
<dbReference type="EMBL" id="CAXDID020000294">
    <property type="protein sequence ID" value="CAL6072225.1"/>
    <property type="molecule type" value="Genomic_DNA"/>
</dbReference>
<evidence type="ECO:0000313" key="3">
    <source>
        <dbReference type="EMBL" id="CAL6034987.1"/>
    </source>
</evidence>
<sequence>MMNVINDNGIKYILSQKQQLVIQKRKYQHIQPKQLMHVFKLHPDLNIFFSAECNKIRLFNDNYEILQSFDVDLNIFANVKYNNFTWYSQPQFKHVYFCKGIIYIHAFHLLLKVEKTGISLVTQITHFLLPEFTNMARFGRSMFVLNDELYVSNVRRQLLILNNDKLKYMKEVFPDLEEYHQIQPVYHQLDNNVYMLDHKEVRKVKDNLQLQHICDIGMNNEHQSYVIDGILIVHTQNYDNVVFVNMLTQQHIRVVKDAQLMAEKHNAIYDDTDGMFRLKQKRFKQYFGEDFKVQIDRASYNFKADQLKKYADYRVTIDSLLSPIEDQLTQEEYDVVQSNRAQLWTMKQQKLDRYLKPCQLMHVVKLRTDLDISIAIEDNFIYIFDHNKLILDQINIDFDFYAGKNNKTFNRQRISVNQAETFQCVISQGVIYLQAFENLFKLNGRKLEFVTVVPNTDSSSWFTPTIFMLNDQLYTFDHYSCIHVLHNGSFKKVNQFRERPFLFPCFFGKVVLLDQRGISMIKGDFQKQFVVEVPDDLDDVSLMHGGTFINHEQMSRTTQVIDMIHGKHRMIQNDESLHKDNIFSILEVGKSGLKLKDSKLIEIFGKEYPKQLETYYNNFINNQQQRYPAYNKQVEALLTFVVLFLYFQKRVQQKMLNISQKMNQICNNQASIETKVTQSIKSMKDATDQILQKFQEFNRSSSNQ</sequence>
<dbReference type="EMBL" id="CATOUU010000922">
    <property type="protein sequence ID" value="CAI9959684.1"/>
    <property type="molecule type" value="Genomic_DNA"/>
</dbReference>
<evidence type="ECO:0000313" key="2">
    <source>
        <dbReference type="EMBL" id="CAI9959684.1"/>
    </source>
</evidence>
<name>A0AA86PY77_9EUKA</name>
<organism evidence="1">
    <name type="scientific">Hexamita inflata</name>
    <dbReference type="NCBI Taxonomy" id="28002"/>
    <lineage>
        <taxon>Eukaryota</taxon>
        <taxon>Metamonada</taxon>
        <taxon>Diplomonadida</taxon>
        <taxon>Hexamitidae</taxon>
        <taxon>Hexamitinae</taxon>
        <taxon>Hexamita</taxon>
    </lineage>
</organism>
<proteinExistence type="predicted"/>
<comment type="caution">
    <text evidence="1">The sequence shown here is derived from an EMBL/GenBank/DDBJ whole genome shotgun (WGS) entry which is preliminary data.</text>
</comment>
<dbReference type="Proteomes" id="UP001642409">
    <property type="component" value="Unassembled WGS sequence"/>
</dbReference>
<dbReference type="EMBL" id="CAXDID020000129">
    <property type="protein sequence ID" value="CAL6034987.1"/>
    <property type="molecule type" value="Genomic_DNA"/>
</dbReference>
<evidence type="ECO:0000313" key="4">
    <source>
        <dbReference type="EMBL" id="CAL6072225.1"/>
    </source>
</evidence>
<dbReference type="EMBL" id="CATOUU010000788">
    <property type="protein sequence ID" value="CAI9948464.1"/>
    <property type="molecule type" value="Genomic_DNA"/>
</dbReference>
<keyword evidence="5" id="KW-1185">Reference proteome</keyword>
<protein>
    <submittedName>
        <fullName evidence="1">Uncharacterized protein</fullName>
    </submittedName>
</protein>
<reference evidence="3 5" key="2">
    <citation type="submission" date="2024-07" db="EMBL/GenBank/DDBJ databases">
        <authorList>
            <person name="Akdeniz Z."/>
        </authorList>
    </citation>
    <scope>NUCLEOTIDE SEQUENCE [LARGE SCALE GENOMIC DNA]</scope>
</reference>
<evidence type="ECO:0000313" key="1">
    <source>
        <dbReference type="EMBL" id="CAI9948464.1"/>
    </source>
</evidence>
<dbReference type="AlphaFoldDB" id="A0AA86PY77"/>
<gene>
    <name evidence="3" type="ORF">HINF_LOCUS35718</name>
    <name evidence="1" type="ORF">HINF_LOCUS36109</name>
    <name evidence="2" type="ORF">HINF_LOCUS47329</name>
    <name evidence="4" type="ORF">HINF_LOCUS55522</name>
</gene>
<accession>A0AA86PY77</accession>
<evidence type="ECO:0000313" key="5">
    <source>
        <dbReference type="Proteomes" id="UP001642409"/>
    </source>
</evidence>